<comment type="similarity">
    <text evidence="1">Belongs to the Skp family.</text>
</comment>
<dbReference type="PANTHER" id="PTHR35089:SF1">
    <property type="entry name" value="CHAPERONE PROTEIN SKP"/>
    <property type="match status" value="1"/>
</dbReference>
<dbReference type="Proteomes" id="UP000824259">
    <property type="component" value="Unassembled WGS sequence"/>
</dbReference>
<proteinExistence type="inferred from homology"/>
<dbReference type="SMART" id="SM00935">
    <property type="entry name" value="OmpH"/>
    <property type="match status" value="1"/>
</dbReference>
<reference evidence="4" key="2">
    <citation type="submission" date="2021-04" db="EMBL/GenBank/DDBJ databases">
        <authorList>
            <person name="Gilroy R."/>
        </authorList>
    </citation>
    <scope>NUCLEOTIDE SEQUENCE</scope>
    <source>
        <strain evidence="4">CHK169-11906</strain>
    </source>
</reference>
<accession>A0A9D2RHE5</accession>
<keyword evidence="2 3" id="KW-0732">Signal</keyword>
<dbReference type="PANTHER" id="PTHR35089">
    <property type="entry name" value="CHAPERONE PROTEIN SKP"/>
    <property type="match status" value="1"/>
</dbReference>
<sequence length="170" mass="19431">MKRLFLLALLFVAGTGSLSAQNYMVVDSEKVFKSIDDYNTAIDLLNELAKAYQEQVNAKFDEVESLYNDYMEQKNSLSSYSQSVRENLITQKEQEAIEYQESIFGKEGALMKKRLELIQPIQKKVFDAIEQYATLNGYDLVLDSAANPTMLYKSEKVDQTDAVIELLKKQ</sequence>
<reference evidence="4" key="1">
    <citation type="journal article" date="2021" name="PeerJ">
        <title>Extensive microbial diversity within the chicken gut microbiome revealed by metagenomics and culture.</title>
        <authorList>
            <person name="Gilroy R."/>
            <person name="Ravi A."/>
            <person name="Getino M."/>
            <person name="Pursley I."/>
            <person name="Horton D.L."/>
            <person name="Alikhan N.F."/>
            <person name="Baker D."/>
            <person name="Gharbi K."/>
            <person name="Hall N."/>
            <person name="Watson M."/>
            <person name="Adriaenssens E.M."/>
            <person name="Foster-Nyarko E."/>
            <person name="Jarju S."/>
            <person name="Secka A."/>
            <person name="Antonio M."/>
            <person name="Oren A."/>
            <person name="Chaudhuri R.R."/>
            <person name="La Ragione R."/>
            <person name="Hildebrand F."/>
            <person name="Pallen M.J."/>
        </authorList>
    </citation>
    <scope>NUCLEOTIDE SEQUENCE</scope>
    <source>
        <strain evidence="4">CHK169-11906</strain>
    </source>
</reference>
<feature type="chain" id="PRO_5038429691" evidence="3">
    <location>
        <begin position="21"/>
        <end position="170"/>
    </location>
</feature>
<evidence type="ECO:0000256" key="1">
    <source>
        <dbReference type="ARBA" id="ARBA00009091"/>
    </source>
</evidence>
<feature type="signal peptide" evidence="3">
    <location>
        <begin position="1"/>
        <end position="20"/>
    </location>
</feature>
<dbReference type="GO" id="GO:0005829">
    <property type="term" value="C:cytosol"/>
    <property type="evidence" value="ECO:0007669"/>
    <property type="project" value="TreeGrafter"/>
</dbReference>
<dbReference type="SUPFAM" id="SSF111384">
    <property type="entry name" value="OmpH-like"/>
    <property type="match status" value="1"/>
</dbReference>
<organism evidence="4 5">
    <name type="scientific">Candidatus Alistipes avicola</name>
    <dbReference type="NCBI Taxonomy" id="2838432"/>
    <lineage>
        <taxon>Bacteria</taxon>
        <taxon>Pseudomonadati</taxon>
        <taxon>Bacteroidota</taxon>
        <taxon>Bacteroidia</taxon>
        <taxon>Bacteroidales</taxon>
        <taxon>Rikenellaceae</taxon>
        <taxon>Alistipes</taxon>
    </lineage>
</organism>
<dbReference type="Pfam" id="PF03938">
    <property type="entry name" value="OmpH"/>
    <property type="match status" value="1"/>
</dbReference>
<evidence type="ECO:0000256" key="2">
    <source>
        <dbReference type="ARBA" id="ARBA00022729"/>
    </source>
</evidence>
<name>A0A9D2RHE5_9BACT</name>
<evidence type="ECO:0000313" key="4">
    <source>
        <dbReference type="EMBL" id="HJA99016.1"/>
    </source>
</evidence>
<dbReference type="EMBL" id="DWYR01000013">
    <property type="protein sequence ID" value="HJA99016.1"/>
    <property type="molecule type" value="Genomic_DNA"/>
</dbReference>
<dbReference type="InterPro" id="IPR005632">
    <property type="entry name" value="Chaperone_Skp"/>
</dbReference>
<dbReference type="InterPro" id="IPR024930">
    <property type="entry name" value="Skp_dom_sf"/>
</dbReference>
<dbReference type="AlphaFoldDB" id="A0A9D2RHE5"/>
<comment type="caution">
    <text evidence="4">The sequence shown here is derived from an EMBL/GenBank/DDBJ whole genome shotgun (WGS) entry which is preliminary data.</text>
</comment>
<dbReference type="GO" id="GO:0051082">
    <property type="term" value="F:unfolded protein binding"/>
    <property type="evidence" value="ECO:0007669"/>
    <property type="project" value="InterPro"/>
</dbReference>
<gene>
    <name evidence="4" type="ORF">H9779_05390</name>
</gene>
<protein>
    <submittedName>
        <fullName evidence="4">OmpH family outer membrane protein</fullName>
    </submittedName>
</protein>
<evidence type="ECO:0000313" key="5">
    <source>
        <dbReference type="Proteomes" id="UP000824259"/>
    </source>
</evidence>
<dbReference type="Gene3D" id="3.30.910.20">
    <property type="entry name" value="Skp domain"/>
    <property type="match status" value="1"/>
</dbReference>
<evidence type="ECO:0000256" key="3">
    <source>
        <dbReference type="SAM" id="SignalP"/>
    </source>
</evidence>
<dbReference type="GO" id="GO:0050821">
    <property type="term" value="P:protein stabilization"/>
    <property type="evidence" value="ECO:0007669"/>
    <property type="project" value="TreeGrafter"/>
</dbReference>